<dbReference type="AlphaFoldDB" id="A0A8X6LBR6"/>
<gene>
    <name evidence="2" type="primary">ASM33_01955</name>
    <name evidence="2" type="ORF">TNCT_490791</name>
</gene>
<dbReference type="Proteomes" id="UP000887116">
    <property type="component" value="Unassembled WGS sequence"/>
</dbReference>
<sequence length="813" mass="93135">MIVKVCSIDNGGSMLSFFEKYKSFEEQVNAAIDANDAELVQILLGPKYCQLWQYWLVHGIVTSKVLNMERIVNSKLFLSISDKQVKVLKNQKDSLERQQKLLESKDEQNTQGLNQEDNQQIKKSRHFVRDLLVAIRDAAVECRNSIVEESNKEVDYRSFYVPDNLLKNSDIQESSIDQLDDLNCAIQQISTISSAERLSLTNEVDNVISEISNQIESEIWKQSDISTRVSYYLGRVVHGVENVANGENGHLLDQALGTVPNNVRVRGTLLPLGAIASGIVTVLRYIPAPLLTLQESMYDNVNSSACVKNNLEEIERFIHKIENIAKEKQDLSDKLVATRDKIESQVVERMNDGKFIDKEFVRDMYKAFLYNYLDCASVKKSNLLYHDIEMENGNIKIVADRILGKVNAVDYEKFENFLNRALKKSNPNFDVISVLIINSAPLFSYKCTDPNVNRNVERLMKRSFHTIMIDVHNLLFNFERHFPDIDVDVSLVSFLPNKDGSYTQSCKNNIILEGNERYKEMIGKVSKFMDEVEKLVEVGGLNRVRGFLGIPSLWYTFYDFTKGLFVGHTPSSTEECKIIDEKVREFLCKATHSIAVGNEGMMKEYIEDVRERMKHEKNSDVYEIYKMVTDNRWRDIFSCLLRSKSEKEKYIWKDTPNKQKLDNFIKITDKRIRAFKILEERSKARSAEEEKKQAEQRAKHEAQRANLIEEISDLFATMVSSTDIDGELKKVILKDQRKIKQEIVKHVMEHHAFPGQVLNKVVEEIILNKDQVLRNGAISGELIESGIRSLSSQSTSLSDVNVSYGASAGMGRN</sequence>
<comment type="caution">
    <text evidence="2">The sequence shown here is derived from an EMBL/GenBank/DDBJ whole genome shotgun (WGS) entry which is preliminary data.</text>
</comment>
<name>A0A8X6LBR6_TRICU</name>
<dbReference type="EMBL" id="BMAO01025618">
    <property type="protein sequence ID" value="GFR03880.1"/>
    <property type="molecule type" value="Genomic_DNA"/>
</dbReference>
<feature type="coiled-coil region" evidence="1">
    <location>
        <begin position="314"/>
        <end position="341"/>
    </location>
</feature>
<reference evidence="2" key="1">
    <citation type="submission" date="2020-07" db="EMBL/GenBank/DDBJ databases">
        <title>Multicomponent nature underlies the extraordinary mechanical properties of spider dragline silk.</title>
        <authorList>
            <person name="Kono N."/>
            <person name="Nakamura H."/>
            <person name="Mori M."/>
            <person name="Yoshida Y."/>
            <person name="Ohtoshi R."/>
            <person name="Malay A.D."/>
            <person name="Moran D.A.P."/>
            <person name="Tomita M."/>
            <person name="Numata K."/>
            <person name="Arakawa K."/>
        </authorList>
    </citation>
    <scope>NUCLEOTIDE SEQUENCE</scope>
</reference>
<protein>
    <submittedName>
        <fullName evidence="2">Uncharacterized protein</fullName>
    </submittedName>
</protein>
<feature type="coiled-coil region" evidence="1">
    <location>
        <begin position="78"/>
        <end position="108"/>
    </location>
</feature>
<organism evidence="2 3">
    <name type="scientific">Trichonephila clavata</name>
    <name type="common">Joro spider</name>
    <name type="synonym">Nephila clavata</name>
    <dbReference type="NCBI Taxonomy" id="2740835"/>
    <lineage>
        <taxon>Eukaryota</taxon>
        <taxon>Metazoa</taxon>
        <taxon>Ecdysozoa</taxon>
        <taxon>Arthropoda</taxon>
        <taxon>Chelicerata</taxon>
        <taxon>Arachnida</taxon>
        <taxon>Araneae</taxon>
        <taxon>Araneomorphae</taxon>
        <taxon>Entelegynae</taxon>
        <taxon>Araneoidea</taxon>
        <taxon>Nephilidae</taxon>
        <taxon>Trichonephila</taxon>
    </lineage>
</organism>
<accession>A0A8X6LBR6</accession>
<keyword evidence="1" id="KW-0175">Coiled coil</keyword>
<feature type="coiled-coil region" evidence="1">
    <location>
        <begin position="677"/>
        <end position="710"/>
    </location>
</feature>
<keyword evidence="3" id="KW-1185">Reference proteome</keyword>
<evidence type="ECO:0000313" key="2">
    <source>
        <dbReference type="EMBL" id="GFR03880.1"/>
    </source>
</evidence>
<proteinExistence type="predicted"/>
<evidence type="ECO:0000313" key="3">
    <source>
        <dbReference type="Proteomes" id="UP000887116"/>
    </source>
</evidence>
<evidence type="ECO:0000256" key="1">
    <source>
        <dbReference type="SAM" id="Coils"/>
    </source>
</evidence>